<keyword evidence="2" id="KW-1185">Reference proteome</keyword>
<name>R0LCM0_ANAPL</name>
<evidence type="ECO:0000313" key="2">
    <source>
        <dbReference type="Proteomes" id="UP000296049"/>
    </source>
</evidence>
<protein>
    <submittedName>
        <fullName evidence="1">Uncharacterized protein</fullName>
    </submittedName>
</protein>
<gene>
    <name evidence="1" type="ORF">Anapl_12117</name>
</gene>
<dbReference type="AlphaFoldDB" id="R0LCM0"/>
<reference evidence="2" key="1">
    <citation type="journal article" date="2013" name="Nat. Genet.">
        <title>The duck genome and transcriptome provide insight into an avian influenza virus reservoir species.</title>
        <authorList>
            <person name="Huang Y."/>
            <person name="Li Y."/>
            <person name="Burt D.W."/>
            <person name="Chen H."/>
            <person name="Zhang Y."/>
            <person name="Qian W."/>
            <person name="Kim H."/>
            <person name="Gan S."/>
            <person name="Zhao Y."/>
            <person name="Li J."/>
            <person name="Yi K."/>
            <person name="Feng H."/>
            <person name="Zhu P."/>
            <person name="Li B."/>
            <person name="Liu Q."/>
            <person name="Fairley S."/>
            <person name="Magor K.E."/>
            <person name="Du Z."/>
            <person name="Hu X."/>
            <person name="Goodman L."/>
            <person name="Tafer H."/>
            <person name="Vignal A."/>
            <person name="Lee T."/>
            <person name="Kim K.W."/>
            <person name="Sheng Z."/>
            <person name="An Y."/>
            <person name="Searle S."/>
            <person name="Herrero J."/>
            <person name="Groenen M.A."/>
            <person name="Crooijmans R.P."/>
            <person name="Faraut T."/>
            <person name="Cai Q."/>
            <person name="Webster R.G."/>
            <person name="Aldridge J.R."/>
            <person name="Warren W.C."/>
            <person name="Bartschat S."/>
            <person name="Kehr S."/>
            <person name="Marz M."/>
            <person name="Stadler P.F."/>
            <person name="Smith J."/>
            <person name="Kraus R.H."/>
            <person name="Zhao Y."/>
            <person name="Ren L."/>
            <person name="Fei J."/>
            <person name="Morisson M."/>
            <person name="Kaiser P."/>
            <person name="Griffin D.K."/>
            <person name="Rao M."/>
            <person name="Pitel F."/>
            <person name="Wang J."/>
            <person name="Li N."/>
        </authorList>
    </citation>
    <scope>NUCLEOTIDE SEQUENCE [LARGE SCALE GENOMIC DNA]</scope>
</reference>
<sequence length="123" mass="13229">MGDLSLLQALKTVRTVSFMFSHINGLEYADIMINSALMGPSMQDAGNGLSGLGDDPAFSVGGNQDSSELKPFCIRNQADRCGIGDIVVRAVVINAGTKQPAGYKTRRLQKAFILHSQYDSSNF</sequence>
<dbReference type="Proteomes" id="UP000296049">
    <property type="component" value="Unassembled WGS sequence"/>
</dbReference>
<accession>R0LCM0</accession>
<organism evidence="1 2">
    <name type="scientific">Anas platyrhynchos</name>
    <name type="common">Mallard</name>
    <name type="synonym">Anas boschas</name>
    <dbReference type="NCBI Taxonomy" id="8839"/>
    <lineage>
        <taxon>Eukaryota</taxon>
        <taxon>Metazoa</taxon>
        <taxon>Chordata</taxon>
        <taxon>Craniata</taxon>
        <taxon>Vertebrata</taxon>
        <taxon>Euteleostomi</taxon>
        <taxon>Archelosauria</taxon>
        <taxon>Archosauria</taxon>
        <taxon>Dinosauria</taxon>
        <taxon>Saurischia</taxon>
        <taxon>Theropoda</taxon>
        <taxon>Coelurosauria</taxon>
        <taxon>Aves</taxon>
        <taxon>Neognathae</taxon>
        <taxon>Galloanserae</taxon>
        <taxon>Anseriformes</taxon>
        <taxon>Anatidae</taxon>
        <taxon>Anatinae</taxon>
        <taxon>Anas</taxon>
    </lineage>
</organism>
<proteinExistence type="predicted"/>
<dbReference type="EMBL" id="KB742862">
    <property type="protein sequence ID" value="EOB03394.1"/>
    <property type="molecule type" value="Genomic_DNA"/>
</dbReference>
<evidence type="ECO:0000313" key="1">
    <source>
        <dbReference type="EMBL" id="EOB03394.1"/>
    </source>
</evidence>